<protein>
    <submittedName>
        <fullName evidence="2">Uncharacterized protein</fullName>
    </submittedName>
</protein>
<comment type="caution">
    <text evidence="2">The sequence shown here is derived from an EMBL/GenBank/DDBJ whole genome shotgun (WGS) entry which is preliminary data.</text>
</comment>
<reference evidence="2" key="1">
    <citation type="submission" date="2021-05" db="EMBL/GenBank/DDBJ databases">
        <title>The genome of the haptophyte Pavlova lutheri (Diacronema luteri, Pavlovales) - a model for lipid biosynthesis in eukaryotic algae.</title>
        <authorList>
            <person name="Hulatt C.J."/>
            <person name="Posewitz M.C."/>
        </authorList>
    </citation>
    <scope>NUCLEOTIDE SEQUENCE</scope>
    <source>
        <strain evidence="2">NIVA-4/92</strain>
    </source>
</reference>
<sequence length="866" mass="86399">MAGTARRLDRAAREYGEGRVELAASTLAGALSDCMAARARADPSGARARALRRMSAALEGNAALCDRSARGACAHAACSFELAEEGADAEGEAPQSRMRADALRRALHYNAACEHARAGRSREATASLAVAVRTRARAPSSTGARARARAPLGAWLLGAADGTHDAELLAPKPPPAATSLEPPAAGLASVLRSVRAQLGDSEGDERIGGDGAGARVADGGAGGQGARRSLLACARLALWLAVSAADGGTPALPGDGPAVPTRHSASDAANWLEGLAWLAEAHARVDSDDGGASVRAAVGADATAADGAARDTPRADWAAGLGRLAARAARALVAAHERDVRGARARCTAPAGSQPSGSSGSGADNGSRAERARAGDALARGALAVRALIACVGADLRPLPESAARDGARARERAADAADAAVGLGMAAMLLCATAVGCAAFGGAPPTPAPREGEGAGAREHDVGCAPRALSQCETLLCAAVRADPTGRAVHHGLLALACARAGDAVLAPLERVVLLASAAERERACAARARADGGGNLDDADAPDAHGLGALASASAYCAMARCESVGDSEASVGLLVLLERERGRPARRAGDARAALLIRAATRGAEPGCEPAVRWWSAAAGAGAGPLSSHCLAYTRARLDARRGEWSAAVSIYASLADSSDARAALSALGVGVHELLLELAFALLRARELEDAAATAELPAGAARVHVRTAALYGAEAAVRLGRPADALAILASAGAHDDAGGADGAHTRALLAAEANARAAALAALGRWSDAAAALGERLDGAVDGGDVGAVCAPDDDPATALNRALLRLHAGRPVAAADGWRAFRARDAAMSGTRGGEPSATVARACAALDRALLGLPAAQS</sequence>
<evidence type="ECO:0000256" key="1">
    <source>
        <dbReference type="SAM" id="MobiDB-lite"/>
    </source>
</evidence>
<organism evidence="2 3">
    <name type="scientific">Diacronema lutheri</name>
    <name type="common">Unicellular marine alga</name>
    <name type="synonym">Monochrysis lutheri</name>
    <dbReference type="NCBI Taxonomy" id="2081491"/>
    <lineage>
        <taxon>Eukaryota</taxon>
        <taxon>Haptista</taxon>
        <taxon>Haptophyta</taxon>
        <taxon>Pavlovophyceae</taxon>
        <taxon>Pavlovales</taxon>
        <taxon>Pavlovaceae</taxon>
        <taxon>Diacronema</taxon>
    </lineage>
</organism>
<name>A0A8J5XD73_DIALT</name>
<keyword evidence="3" id="KW-1185">Reference proteome</keyword>
<proteinExistence type="predicted"/>
<feature type="region of interest" description="Disordered" evidence="1">
    <location>
        <begin position="200"/>
        <end position="222"/>
    </location>
</feature>
<dbReference type="AlphaFoldDB" id="A0A8J5XD73"/>
<gene>
    <name evidence="2" type="ORF">KFE25_004922</name>
</gene>
<dbReference type="Proteomes" id="UP000751190">
    <property type="component" value="Unassembled WGS sequence"/>
</dbReference>
<evidence type="ECO:0000313" key="3">
    <source>
        <dbReference type="Proteomes" id="UP000751190"/>
    </source>
</evidence>
<feature type="compositionally biased region" description="Low complexity" evidence="1">
    <location>
        <begin position="349"/>
        <end position="362"/>
    </location>
</feature>
<evidence type="ECO:0000313" key="2">
    <source>
        <dbReference type="EMBL" id="KAG8463411.1"/>
    </source>
</evidence>
<dbReference type="EMBL" id="JAGTXO010000016">
    <property type="protein sequence ID" value="KAG8463411.1"/>
    <property type="molecule type" value="Genomic_DNA"/>
</dbReference>
<feature type="region of interest" description="Disordered" evidence="1">
    <location>
        <begin position="343"/>
        <end position="370"/>
    </location>
</feature>
<accession>A0A8J5XD73</accession>